<dbReference type="STRING" id="1566387.QV13_16320"/>
<dbReference type="Pfam" id="PF04214">
    <property type="entry name" value="DUF411"/>
    <property type="match status" value="1"/>
</dbReference>
<keyword evidence="2" id="KW-1185">Reference proteome</keyword>
<dbReference type="AlphaFoldDB" id="A0A1C2DNR1"/>
<name>A0A1C2DNR1_9HYPH</name>
<comment type="caution">
    <text evidence="1">The sequence shown here is derived from an EMBL/GenBank/DDBJ whole genome shotgun (WGS) entry which is preliminary data.</text>
</comment>
<dbReference type="InterPro" id="IPR007332">
    <property type="entry name" value="DUF411"/>
</dbReference>
<evidence type="ECO:0000313" key="1">
    <source>
        <dbReference type="EMBL" id="OCX16389.1"/>
    </source>
</evidence>
<reference evidence="1 2" key="1">
    <citation type="submission" date="2016-08" db="EMBL/GenBank/DDBJ databases">
        <title>Whole genome sequence of Mesorhizobium sp. strain UASWS1009 isolated from industrial sewage.</title>
        <authorList>
            <person name="Crovadore J."/>
            <person name="Calmin G."/>
            <person name="Chablais R."/>
            <person name="Cochard B."/>
            <person name="Lefort F."/>
        </authorList>
    </citation>
    <scope>NUCLEOTIDE SEQUENCE [LARGE SCALE GENOMIC DNA]</scope>
    <source>
        <strain evidence="1 2">UASWS1009</strain>
    </source>
</reference>
<organism evidence="1 2">
    <name type="scientific">Mesorhizobium hungaricum</name>
    <dbReference type="NCBI Taxonomy" id="1566387"/>
    <lineage>
        <taxon>Bacteria</taxon>
        <taxon>Pseudomonadati</taxon>
        <taxon>Pseudomonadota</taxon>
        <taxon>Alphaproteobacteria</taxon>
        <taxon>Hyphomicrobiales</taxon>
        <taxon>Phyllobacteriaceae</taxon>
        <taxon>Mesorhizobium</taxon>
    </lineage>
</organism>
<evidence type="ECO:0000313" key="2">
    <source>
        <dbReference type="Proteomes" id="UP000094412"/>
    </source>
</evidence>
<sequence>MLAASQARATTLPLVTVHKDPSCGCCGAWADHIRKAGFPVKIVEDTALEKLKTQMGIPEALQSCHTALVDGYVLEGHVPAEALRRLLTERPAIKGLAVAGMPAGSPGMEMPGVQPEPFEVMTFGATSSVFMKFG</sequence>
<gene>
    <name evidence="1" type="ORF">QV13_16320</name>
</gene>
<dbReference type="Proteomes" id="UP000094412">
    <property type="component" value="Unassembled WGS sequence"/>
</dbReference>
<protein>
    <submittedName>
        <fullName evidence="1">Metal-binding protein</fullName>
    </submittedName>
</protein>
<proteinExistence type="predicted"/>
<accession>A0A1C2DNR1</accession>
<dbReference type="EMBL" id="MDEO01000033">
    <property type="protein sequence ID" value="OCX16389.1"/>
    <property type="molecule type" value="Genomic_DNA"/>
</dbReference>